<dbReference type="GO" id="GO:0005615">
    <property type="term" value="C:extracellular space"/>
    <property type="evidence" value="ECO:0007669"/>
    <property type="project" value="TreeGrafter"/>
</dbReference>
<keyword evidence="10" id="KW-1133">Transmembrane helix</keyword>
<comment type="similarity">
    <text evidence="2 9">Belongs to the Wnt family.</text>
</comment>
<dbReference type="GO" id="GO:0045165">
    <property type="term" value="P:cell fate commitment"/>
    <property type="evidence" value="ECO:0007669"/>
    <property type="project" value="TreeGrafter"/>
</dbReference>
<evidence type="ECO:0000313" key="11">
    <source>
        <dbReference type="Ensembl" id="ENSPMAP00000009608.1"/>
    </source>
</evidence>
<dbReference type="HOGENOM" id="CLU_1859869_0_0_1"/>
<proteinExistence type="inferred from homology"/>
<keyword evidence="3 9" id="KW-0217">Developmental protein</keyword>
<evidence type="ECO:0000256" key="10">
    <source>
        <dbReference type="SAM" id="Phobius"/>
    </source>
</evidence>
<dbReference type="Pfam" id="PF00110">
    <property type="entry name" value="wnt"/>
    <property type="match status" value="1"/>
</dbReference>
<evidence type="ECO:0000256" key="4">
    <source>
        <dbReference type="ARBA" id="ARBA00022525"/>
    </source>
</evidence>
<dbReference type="GO" id="GO:0005109">
    <property type="term" value="F:frizzled binding"/>
    <property type="evidence" value="ECO:0007669"/>
    <property type="project" value="TreeGrafter"/>
</dbReference>
<reference evidence="11" key="2">
    <citation type="submission" date="2025-09" db="UniProtKB">
        <authorList>
            <consortium name="Ensembl"/>
        </authorList>
    </citation>
    <scope>IDENTIFICATION</scope>
</reference>
<name>S4RWL8_PETMA</name>
<dbReference type="Ensembl" id="ENSPMAT00000009648.1">
    <property type="protein sequence ID" value="ENSPMAP00000009608.1"/>
    <property type="gene ID" value="ENSPMAG00000008719.1"/>
</dbReference>
<dbReference type="PANTHER" id="PTHR12027">
    <property type="entry name" value="WNT RELATED"/>
    <property type="match status" value="1"/>
</dbReference>
<comment type="subcellular location">
    <subcellularLocation>
        <location evidence="1 9">Secreted</location>
        <location evidence="1 9">Extracellular space</location>
        <location evidence="1 9">Extracellular matrix</location>
    </subcellularLocation>
</comment>
<dbReference type="STRING" id="7757.ENSPMAP00000009608"/>
<dbReference type="GeneTree" id="ENSGT00940000157480"/>
<evidence type="ECO:0000256" key="1">
    <source>
        <dbReference type="ARBA" id="ARBA00004498"/>
    </source>
</evidence>
<keyword evidence="4" id="KW-0964">Secreted</keyword>
<organism evidence="11">
    <name type="scientific">Petromyzon marinus</name>
    <name type="common">Sea lamprey</name>
    <dbReference type="NCBI Taxonomy" id="7757"/>
    <lineage>
        <taxon>Eukaryota</taxon>
        <taxon>Metazoa</taxon>
        <taxon>Chordata</taxon>
        <taxon>Craniata</taxon>
        <taxon>Vertebrata</taxon>
        <taxon>Cyclostomata</taxon>
        <taxon>Hyperoartia</taxon>
        <taxon>Petromyzontiformes</taxon>
        <taxon>Petromyzontidae</taxon>
        <taxon>Petromyzon</taxon>
    </lineage>
</organism>
<comment type="function">
    <text evidence="9">Ligand for members of the frizzled family of seven transmembrane receptors.</text>
</comment>
<evidence type="ECO:0000256" key="5">
    <source>
        <dbReference type="ARBA" id="ARBA00022530"/>
    </source>
</evidence>
<dbReference type="GO" id="GO:0060070">
    <property type="term" value="P:canonical Wnt signaling pathway"/>
    <property type="evidence" value="ECO:0007669"/>
    <property type="project" value="TreeGrafter"/>
</dbReference>
<keyword evidence="5" id="KW-0272">Extracellular matrix</keyword>
<evidence type="ECO:0000256" key="7">
    <source>
        <dbReference type="ARBA" id="ARBA00023157"/>
    </source>
</evidence>
<accession>S4RWL8</accession>
<dbReference type="AlphaFoldDB" id="S4RWL8"/>
<evidence type="ECO:0000256" key="3">
    <source>
        <dbReference type="ARBA" id="ARBA00022473"/>
    </source>
</evidence>
<keyword evidence="7" id="KW-1015">Disulfide bond</keyword>
<evidence type="ECO:0000256" key="8">
    <source>
        <dbReference type="ARBA" id="ARBA00023288"/>
    </source>
</evidence>
<feature type="transmembrane region" description="Helical" evidence="10">
    <location>
        <begin position="15"/>
        <end position="36"/>
    </location>
</feature>
<dbReference type="GO" id="GO:0030182">
    <property type="term" value="P:neuron differentiation"/>
    <property type="evidence" value="ECO:0007669"/>
    <property type="project" value="TreeGrafter"/>
</dbReference>
<evidence type="ECO:0000256" key="2">
    <source>
        <dbReference type="ARBA" id="ARBA00005683"/>
    </source>
</evidence>
<keyword evidence="8" id="KW-0449">Lipoprotein</keyword>
<evidence type="ECO:0000256" key="9">
    <source>
        <dbReference type="RuleBase" id="RU003500"/>
    </source>
</evidence>
<keyword evidence="10" id="KW-0812">Transmembrane</keyword>
<dbReference type="OMA" id="MARRCGI"/>
<sequence>IFTKMARRCGIDRRYAPIIAIAMLLVRCSSGSWMWLGMLPARLPEKLGCSQIPGLPSRQIEVCKQKPDILGSIQRGARTAIQECQSQFKQERWNCSTTSDYSVFGQELTRGSRVRVKTYAASQLGVLLFLPWLCQEEE</sequence>
<keyword evidence="10" id="KW-0472">Membrane</keyword>
<keyword evidence="6 9" id="KW-0879">Wnt signaling pathway</keyword>
<dbReference type="GO" id="GO:0005125">
    <property type="term" value="F:cytokine activity"/>
    <property type="evidence" value="ECO:0007669"/>
    <property type="project" value="TreeGrafter"/>
</dbReference>
<reference evidence="11" key="1">
    <citation type="submission" date="2025-08" db="UniProtKB">
        <authorList>
            <consortium name="Ensembl"/>
        </authorList>
    </citation>
    <scope>IDENTIFICATION</scope>
</reference>
<protein>
    <recommendedName>
        <fullName evidence="9">Protein Wnt</fullName>
    </recommendedName>
</protein>
<evidence type="ECO:0000256" key="6">
    <source>
        <dbReference type="ARBA" id="ARBA00022687"/>
    </source>
</evidence>
<dbReference type="InterPro" id="IPR005817">
    <property type="entry name" value="Wnt"/>
</dbReference>